<dbReference type="Gene3D" id="3.40.1360.10">
    <property type="match status" value="1"/>
</dbReference>
<reference evidence="2" key="1">
    <citation type="journal article" date="2019" name="Int. J. Syst. Evol. Microbiol.">
        <title>The Global Catalogue of Microorganisms (GCM) 10K type strain sequencing project: providing services to taxonomists for standard genome sequencing and annotation.</title>
        <authorList>
            <consortium name="The Broad Institute Genomics Platform"/>
            <consortium name="The Broad Institute Genome Sequencing Center for Infectious Disease"/>
            <person name="Wu L."/>
            <person name="Ma J."/>
        </authorList>
    </citation>
    <scope>NUCLEOTIDE SEQUENCE [LARGE SCALE GENOMIC DNA]</scope>
    <source>
        <strain evidence="2">KCTC 42282</strain>
    </source>
</reference>
<keyword evidence="2" id="KW-1185">Reference proteome</keyword>
<dbReference type="InterPro" id="IPR027417">
    <property type="entry name" value="P-loop_NTPase"/>
</dbReference>
<dbReference type="PANTHER" id="PTHR12873:SF0">
    <property type="entry name" value="TWINKLE MTDNA HELICASE"/>
    <property type="match status" value="1"/>
</dbReference>
<dbReference type="Pfam" id="PF13155">
    <property type="entry name" value="Toprim_2"/>
    <property type="match status" value="1"/>
</dbReference>
<evidence type="ECO:0000313" key="2">
    <source>
        <dbReference type="Proteomes" id="UP001595704"/>
    </source>
</evidence>
<protein>
    <submittedName>
        <fullName evidence="1">Toprim domain-containing protein</fullName>
    </submittedName>
</protein>
<proteinExistence type="predicted"/>
<dbReference type="PANTHER" id="PTHR12873">
    <property type="entry name" value="T7-LIKE MITOCHONDRIAL DNA HELICASE"/>
    <property type="match status" value="1"/>
</dbReference>
<dbReference type="RefSeq" id="WP_191321326.1">
    <property type="nucleotide sequence ID" value="NZ_BNCG01000065.1"/>
</dbReference>
<dbReference type="InterPro" id="IPR027032">
    <property type="entry name" value="Twinkle-like"/>
</dbReference>
<dbReference type="Proteomes" id="UP001595704">
    <property type="component" value="Unassembled WGS sequence"/>
</dbReference>
<comment type="caution">
    <text evidence="1">The sequence shown here is derived from an EMBL/GenBank/DDBJ whole genome shotgun (WGS) entry which is preliminary data.</text>
</comment>
<accession>A0ABV7UNV7</accession>
<dbReference type="Gene3D" id="3.40.50.300">
    <property type="entry name" value="P-loop containing nucleotide triphosphate hydrolases"/>
    <property type="match status" value="1"/>
</dbReference>
<sequence>MKYRDAAKNFRQEKNPEPVLYNADAIDAAADGDLIFVEGEIDVLAMLEAGLSNVVSLPNGAPDRPETSEKRYEPLATHAEALEKVRRFFIATDMDGPGEYLANELARRLGKDRCWRVAFPNANDVQTKDANECLMDHGKDVLRECVALARPWPIDGLYDADSFAGDVLDIYDGRGPQPLSTGLGPDMDKAFKVIAGQFVVVTGIPNHGKSRWLDQVAVSMAQQHGWSWAIFSPETGSANHIIDLCEIRAGRPFHDGPNQRMSEQELRDAQAWVQRNRCPAPTFCVDC</sequence>
<dbReference type="CDD" id="cd01029">
    <property type="entry name" value="TOPRIM_primases"/>
    <property type="match status" value="1"/>
</dbReference>
<gene>
    <name evidence="1" type="ORF">ACFONL_20945</name>
</gene>
<name>A0ABV7UNV7_9HYPH</name>
<organism evidence="1 2">
    <name type="scientific">Camelimonas fluminis</name>
    <dbReference type="NCBI Taxonomy" id="1576911"/>
    <lineage>
        <taxon>Bacteria</taxon>
        <taxon>Pseudomonadati</taxon>
        <taxon>Pseudomonadota</taxon>
        <taxon>Alphaproteobacteria</taxon>
        <taxon>Hyphomicrobiales</taxon>
        <taxon>Chelatococcaceae</taxon>
        <taxon>Camelimonas</taxon>
    </lineage>
</organism>
<dbReference type="EMBL" id="JBHRYC010000101">
    <property type="protein sequence ID" value="MFC3639812.1"/>
    <property type="molecule type" value="Genomic_DNA"/>
</dbReference>
<evidence type="ECO:0000313" key="1">
    <source>
        <dbReference type="EMBL" id="MFC3639812.1"/>
    </source>
</evidence>
<dbReference type="SUPFAM" id="SSF56731">
    <property type="entry name" value="DNA primase core"/>
    <property type="match status" value="1"/>
</dbReference>
<dbReference type="InterPro" id="IPR034154">
    <property type="entry name" value="TOPRIM_DnaG/twinkle"/>
</dbReference>